<protein>
    <submittedName>
        <fullName evidence="3">Uncharacterized protein</fullName>
    </submittedName>
</protein>
<name>A0A915PMD5_9BILA</name>
<dbReference type="Proteomes" id="UP000887581">
    <property type="component" value="Unplaced"/>
</dbReference>
<proteinExistence type="predicted"/>
<dbReference type="WBParaSite" id="sdigi.contig18.g1663.t1">
    <property type="protein sequence ID" value="sdigi.contig18.g1663.t1"/>
    <property type="gene ID" value="sdigi.contig18.g1663"/>
</dbReference>
<keyword evidence="2" id="KW-1185">Reference proteome</keyword>
<evidence type="ECO:0000313" key="2">
    <source>
        <dbReference type="Proteomes" id="UP000887581"/>
    </source>
</evidence>
<organism evidence="2 3">
    <name type="scientific">Setaria digitata</name>
    <dbReference type="NCBI Taxonomy" id="48799"/>
    <lineage>
        <taxon>Eukaryota</taxon>
        <taxon>Metazoa</taxon>
        <taxon>Ecdysozoa</taxon>
        <taxon>Nematoda</taxon>
        <taxon>Chromadorea</taxon>
        <taxon>Rhabditida</taxon>
        <taxon>Spirurina</taxon>
        <taxon>Spiruromorpha</taxon>
        <taxon>Filarioidea</taxon>
        <taxon>Setariidae</taxon>
        <taxon>Setaria</taxon>
    </lineage>
</organism>
<evidence type="ECO:0000313" key="3">
    <source>
        <dbReference type="WBParaSite" id="sdigi.contig18.g1663.t1"/>
    </source>
</evidence>
<reference evidence="3" key="1">
    <citation type="submission" date="2022-11" db="UniProtKB">
        <authorList>
            <consortium name="WormBaseParasite"/>
        </authorList>
    </citation>
    <scope>IDENTIFICATION</scope>
</reference>
<evidence type="ECO:0000256" key="1">
    <source>
        <dbReference type="SAM" id="MobiDB-lite"/>
    </source>
</evidence>
<accession>A0A915PMD5</accession>
<feature type="region of interest" description="Disordered" evidence="1">
    <location>
        <begin position="174"/>
        <end position="198"/>
    </location>
</feature>
<sequence length="242" mass="27318">MVHASSRVIPPAVASEFKTLWNFPLLPRKDKQYFRSDVLRAGAADEKSGEWDDQLTVVPKMKGRRDVTEPRVVITLRRESTPCYKHLFGGNENLKRIGGEDVSFYFLRSKVRGLLLVWPNEFSWKEASTAVSTGNKHRSKNNDSFPFADLSNPFSVISSARRESPEQLISNNWPVQMSHSDENPSAGISDFHSEATDGSGCRQRRWRYLRKKQAGTGGMKDGFALSSGTWAEMDVPEFPMMA</sequence>
<dbReference type="AlphaFoldDB" id="A0A915PMD5"/>